<protein>
    <recommendedName>
        <fullName evidence="4">Protein PATRONUS 2</fullName>
    </recommendedName>
</protein>
<evidence type="ECO:0000256" key="1">
    <source>
        <dbReference type="SAM" id="MobiDB-lite"/>
    </source>
</evidence>
<dbReference type="PANTHER" id="PTHR35125">
    <property type="entry name" value="NEURON NAVIGATOR 1-LIKE-RELATED"/>
    <property type="match status" value="1"/>
</dbReference>
<evidence type="ECO:0000313" key="3">
    <source>
        <dbReference type="Proteomes" id="UP000326396"/>
    </source>
</evidence>
<dbReference type="InterPro" id="IPR039326">
    <property type="entry name" value="Patronus"/>
</dbReference>
<evidence type="ECO:0000313" key="2">
    <source>
        <dbReference type="EMBL" id="KAD4584841.1"/>
    </source>
</evidence>
<keyword evidence="3" id="KW-1185">Reference proteome</keyword>
<organism evidence="2 3">
    <name type="scientific">Mikania micrantha</name>
    <name type="common">bitter vine</name>
    <dbReference type="NCBI Taxonomy" id="192012"/>
    <lineage>
        <taxon>Eukaryota</taxon>
        <taxon>Viridiplantae</taxon>
        <taxon>Streptophyta</taxon>
        <taxon>Embryophyta</taxon>
        <taxon>Tracheophyta</taxon>
        <taxon>Spermatophyta</taxon>
        <taxon>Magnoliopsida</taxon>
        <taxon>eudicotyledons</taxon>
        <taxon>Gunneridae</taxon>
        <taxon>Pentapetalae</taxon>
        <taxon>asterids</taxon>
        <taxon>campanulids</taxon>
        <taxon>Asterales</taxon>
        <taxon>Asteraceae</taxon>
        <taxon>Asteroideae</taxon>
        <taxon>Heliantheae alliance</taxon>
        <taxon>Eupatorieae</taxon>
        <taxon>Mikania</taxon>
    </lineage>
</organism>
<gene>
    <name evidence="2" type="ORF">E3N88_22442</name>
</gene>
<dbReference type="PANTHER" id="PTHR35125:SF2">
    <property type="entry name" value="PROTEIN PATRONUS 2-LIKE"/>
    <property type="match status" value="1"/>
</dbReference>
<dbReference type="GO" id="GO:0007346">
    <property type="term" value="P:regulation of mitotic cell cycle"/>
    <property type="evidence" value="ECO:0007669"/>
    <property type="project" value="InterPro"/>
</dbReference>
<reference evidence="2 3" key="1">
    <citation type="submission" date="2019-05" db="EMBL/GenBank/DDBJ databases">
        <title>Mikania micrantha, genome provides insights into the molecular mechanism of rapid growth.</title>
        <authorList>
            <person name="Liu B."/>
        </authorList>
    </citation>
    <scope>NUCLEOTIDE SEQUENCE [LARGE SCALE GENOMIC DNA]</scope>
    <source>
        <strain evidence="2">NLD-2019</strain>
        <tissue evidence="2">Leaf</tissue>
    </source>
</reference>
<dbReference type="Proteomes" id="UP000326396">
    <property type="component" value="Linkage Group LG2"/>
</dbReference>
<name>A0A5N6NAG8_9ASTR</name>
<feature type="region of interest" description="Disordered" evidence="1">
    <location>
        <begin position="90"/>
        <end position="111"/>
    </location>
</feature>
<feature type="region of interest" description="Disordered" evidence="1">
    <location>
        <begin position="25"/>
        <end position="69"/>
    </location>
</feature>
<proteinExistence type="predicted"/>
<dbReference type="AlphaFoldDB" id="A0A5N6NAG8"/>
<comment type="caution">
    <text evidence="2">The sequence shown here is derived from an EMBL/GenBank/DDBJ whole genome shotgun (WGS) entry which is preliminary data.</text>
</comment>
<evidence type="ECO:0008006" key="4">
    <source>
        <dbReference type="Google" id="ProtNLM"/>
    </source>
</evidence>
<dbReference type="EMBL" id="SZYD01000012">
    <property type="protein sequence ID" value="KAD4584841.1"/>
    <property type="molecule type" value="Genomic_DNA"/>
</dbReference>
<feature type="compositionally biased region" description="Polar residues" evidence="1">
    <location>
        <begin position="43"/>
        <end position="63"/>
    </location>
</feature>
<sequence length="236" mass="26215">MAMHSSRLTQDQNLSVHFDGIKTNGSMIQKNKRGLGGRKPLNDISNSGKPSALQPSRKQNTKNVIPLEEDLGVSKKAQVPVGGRKALGDLTNSVIPSSQKQGLKKKSQGKQEIAFADEEKFPFSIAEEGYLHNHDECIKAQKKSMGLNEFLKTIGLDEDAGFQSLSACNHPPNDENPMMIFEMEEIPEPIIEDQPHVWPPSPICESLDSPKLSYMNKKEYDDLPSFVLTESPKRSK</sequence>
<dbReference type="OrthoDB" id="1902316at2759"/>
<accession>A0A5N6NAG8</accession>